<dbReference type="EMBL" id="CZPZ01000019">
    <property type="protein sequence ID" value="CUS36742.1"/>
    <property type="molecule type" value="Genomic_DNA"/>
</dbReference>
<evidence type="ECO:0000313" key="2">
    <source>
        <dbReference type="EMBL" id="CUS36742.1"/>
    </source>
</evidence>
<name>A0A0S4LLG0_9BACT</name>
<evidence type="ECO:0000256" key="1">
    <source>
        <dbReference type="SAM" id="SignalP"/>
    </source>
</evidence>
<accession>A0A0S4LLG0</accession>
<evidence type="ECO:0000313" key="3">
    <source>
        <dbReference type="Proteomes" id="UP000198736"/>
    </source>
</evidence>
<dbReference type="RefSeq" id="WP_139077315.1">
    <property type="nucleotide sequence ID" value="NZ_CZPZ01000019.1"/>
</dbReference>
<feature type="chain" id="PRO_5006624126" evidence="1">
    <location>
        <begin position="24"/>
        <end position="307"/>
    </location>
</feature>
<dbReference type="Proteomes" id="UP000198736">
    <property type="component" value="Unassembled WGS sequence"/>
</dbReference>
<gene>
    <name evidence="2" type="ORF">COMA2_260010</name>
</gene>
<keyword evidence="1" id="KW-0732">Signal</keyword>
<organism evidence="2 3">
    <name type="scientific">Candidatus Nitrospira nitrificans</name>
    <dbReference type="NCBI Taxonomy" id="1742973"/>
    <lineage>
        <taxon>Bacteria</taxon>
        <taxon>Pseudomonadati</taxon>
        <taxon>Nitrospirota</taxon>
        <taxon>Nitrospiria</taxon>
        <taxon>Nitrospirales</taxon>
        <taxon>Nitrospiraceae</taxon>
        <taxon>Nitrospira</taxon>
    </lineage>
</organism>
<feature type="signal peptide" evidence="1">
    <location>
        <begin position="1"/>
        <end position="23"/>
    </location>
</feature>
<reference evidence="3" key="1">
    <citation type="submission" date="2015-10" db="EMBL/GenBank/DDBJ databases">
        <authorList>
            <person name="Luecker S."/>
            <person name="Luecker S."/>
        </authorList>
    </citation>
    <scope>NUCLEOTIDE SEQUENCE [LARGE SCALE GENOMIC DNA]</scope>
</reference>
<protein>
    <submittedName>
        <fullName evidence="2">Uncharacterized protein</fullName>
    </submittedName>
</protein>
<sequence length="307" mass="33194">MKGITSCAIMAALLAITAPHVYGESELTLNQTLDPFIMKKYGHQHSVALTDGFWAKAGTDITATVGNGLLQTFSVVEPDRESAGPASYSGGAAIDNVSVEVGKNVDLPNPASYYAVDGIGIREEDDQPCYLSLWGRMVDPRYKDHLFAGRKVGEFQLAKCNVKPEKKFLKGKDVSIGELDLKGGFIRSVRVCQYGGPIGGGVDAGELKGIRILPAIVSASGDVTPKDLKPEEQPTLVQPHCPKDTILANDPTSASGWDYWVSCPADQVLTGLQVYHREKQITALDVRCKRVGWFTAPKEPVQDLQGY</sequence>
<keyword evidence="3" id="KW-1185">Reference proteome</keyword>
<dbReference type="AlphaFoldDB" id="A0A0S4LLG0"/>
<dbReference type="STRING" id="1742973.COMA2_260010"/>
<proteinExistence type="predicted"/>